<reference evidence="3" key="1">
    <citation type="journal article" date="2009" name="Science">
        <title>The B73 maize genome: complexity, diversity, and dynamics.</title>
        <authorList>
            <person name="Schnable P.S."/>
            <person name="Ware D."/>
            <person name="Fulton R.S."/>
            <person name="Stein J.C."/>
            <person name="Wei F."/>
            <person name="Pasternak S."/>
            <person name="Liang C."/>
            <person name="Zhang J."/>
            <person name="Fulton L."/>
            <person name="Graves T.A."/>
            <person name="Minx P."/>
            <person name="Reily A.D."/>
            <person name="Courtney L."/>
            <person name="Kruchowski S.S."/>
            <person name="Tomlinson C."/>
            <person name="Strong C."/>
            <person name="Delehaunty K."/>
            <person name="Fronick C."/>
            <person name="Courtney B."/>
            <person name="Rock S.M."/>
            <person name="Belter E."/>
            <person name="Du F."/>
            <person name="Kim K."/>
            <person name="Abbott R.M."/>
            <person name="Cotton M."/>
            <person name="Levy A."/>
            <person name="Marchetto P."/>
            <person name="Ochoa K."/>
            <person name="Jackson S.M."/>
            <person name="Gillam B."/>
            <person name="Chen W."/>
            <person name="Yan L."/>
            <person name="Higginbotham J."/>
            <person name="Cardenas M."/>
            <person name="Waligorski J."/>
            <person name="Applebaum E."/>
            <person name="Phelps L."/>
            <person name="Falcone J."/>
            <person name="Kanchi K."/>
            <person name="Thane T."/>
            <person name="Scimone A."/>
            <person name="Thane N."/>
            <person name="Henke J."/>
            <person name="Wang T."/>
            <person name="Ruppert J."/>
            <person name="Shah N."/>
            <person name="Rotter K."/>
            <person name="Hodges J."/>
            <person name="Ingenthron E."/>
            <person name="Cordes M."/>
            <person name="Kohlberg S."/>
            <person name="Sgro J."/>
            <person name="Delgado B."/>
            <person name="Mead K."/>
            <person name="Chinwalla A."/>
            <person name="Leonard S."/>
            <person name="Crouse K."/>
            <person name="Collura K."/>
            <person name="Kudrna D."/>
            <person name="Currie J."/>
            <person name="He R."/>
            <person name="Angelova A."/>
            <person name="Rajasekar S."/>
            <person name="Mueller T."/>
            <person name="Lomeli R."/>
            <person name="Scara G."/>
            <person name="Ko A."/>
            <person name="Delaney K."/>
            <person name="Wissotski M."/>
            <person name="Lopez G."/>
            <person name="Campos D."/>
            <person name="Braidotti M."/>
            <person name="Ashley E."/>
            <person name="Golser W."/>
            <person name="Kim H."/>
            <person name="Lee S."/>
            <person name="Lin J."/>
            <person name="Dujmic Z."/>
            <person name="Kim W."/>
            <person name="Talag J."/>
            <person name="Zuccolo A."/>
            <person name="Fan C."/>
            <person name="Sebastian A."/>
            <person name="Kramer M."/>
            <person name="Spiegel L."/>
            <person name="Nascimento L."/>
            <person name="Zutavern T."/>
            <person name="Miller B."/>
            <person name="Ambroise C."/>
            <person name="Muller S."/>
            <person name="Spooner W."/>
            <person name="Narechania A."/>
            <person name="Ren L."/>
            <person name="Wei S."/>
            <person name="Kumari S."/>
            <person name="Faga B."/>
            <person name="Levy M.J."/>
            <person name="McMahan L."/>
            <person name="Van Buren P."/>
            <person name="Vaughn M.W."/>
            <person name="Ying K."/>
            <person name="Yeh C.-T."/>
            <person name="Emrich S.J."/>
            <person name="Jia Y."/>
            <person name="Kalyanaraman A."/>
            <person name="Hsia A.-P."/>
            <person name="Barbazuk W.B."/>
            <person name="Baucom R.S."/>
            <person name="Brutnell T.P."/>
            <person name="Carpita N.C."/>
            <person name="Chaparro C."/>
            <person name="Chia J.-M."/>
            <person name="Deragon J.-M."/>
            <person name="Estill J.C."/>
            <person name="Fu Y."/>
            <person name="Jeddeloh J.A."/>
            <person name="Han Y."/>
            <person name="Lee H."/>
            <person name="Li P."/>
            <person name="Lisch D.R."/>
            <person name="Liu S."/>
            <person name="Liu Z."/>
            <person name="Nagel D.H."/>
            <person name="McCann M.C."/>
            <person name="SanMiguel P."/>
            <person name="Myers A.M."/>
            <person name="Nettleton D."/>
            <person name="Nguyen J."/>
            <person name="Penning B.W."/>
            <person name="Ponnala L."/>
            <person name="Schneider K.L."/>
            <person name="Schwartz D.C."/>
            <person name="Sharma A."/>
            <person name="Soderlund C."/>
            <person name="Springer N.M."/>
            <person name="Sun Q."/>
            <person name="Wang H."/>
            <person name="Waterman M."/>
            <person name="Westerman R."/>
            <person name="Wolfgruber T.K."/>
            <person name="Yang L."/>
            <person name="Yu Y."/>
            <person name="Zhang L."/>
            <person name="Zhou S."/>
            <person name="Zhu Q."/>
            <person name="Bennetzen J.L."/>
            <person name="Dawe R.K."/>
            <person name="Jiang J."/>
            <person name="Jiang N."/>
            <person name="Presting G.G."/>
            <person name="Wessler S.R."/>
            <person name="Aluru S."/>
            <person name="Martienssen R.A."/>
            <person name="Clifton S.W."/>
            <person name="McCombie W.R."/>
            <person name="Wing R.A."/>
            <person name="Wilson R.K."/>
        </authorList>
    </citation>
    <scope>NUCLEOTIDE SEQUENCE [LARGE SCALE GENOMIC DNA]</scope>
    <source>
        <strain evidence="3">cv. B73</strain>
    </source>
</reference>
<dbReference type="Gramene" id="Zm00001eb285430_T001">
    <property type="protein sequence ID" value="Zm00001eb285430_P001"/>
    <property type="gene ID" value="Zm00001eb285430"/>
</dbReference>
<dbReference type="EnsemblPlants" id="Zm00001eb285430_T001">
    <property type="protein sequence ID" value="Zm00001eb285430_P001"/>
    <property type="gene ID" value="Zm00001eb285430"/>
</dbReference>
<gene>
    <name evidence="2" type="primary">LOC118472251</name>
</gene>
<dbReference type="Proteomes" id="UP000007305">
    <property type="component" value="Chromosome 6"/>
</dbReference>
<evidence type="ECO:0000313" key="2">
    <source>
        <dbReference type="EnsemblPlants" id="Zm00001eb285430_P001"/>
    </source>
</evidence>
<organism evidence="2 3">
    <name type="scientific">Zea mays</name>
    <name type="common">Maize</name>
    <dbReference type="NCBI Taxonomy" id="4577"/>
    <lineage>
        <taxon>Eukaryota</taxon>
        <taxon>Viridiplantae</taxon>
        <taxon>Streptophyta</taxon>
        <taxon>Embryophyta</taxon>
        <taxon>Tracheophyta</taxon>
        <taxon>Spermatophyta</taxon>
        <taxon>Magnoliopsida</taxon>
        <taxon>Liliopsida</taxon>
        <taxon>Poales</taxon>
        <taxon>Poaceae</taxon>
        <taxon>PACMAD clade</taxon>
        <taxon>Panicoideae</taxon>
        <taxon>Andropogonodae</taxon>
        <taxon>Andropogoneae</taxon>
        <taxon>Tripsacinae</taxon>
        <taxon>Zea</taxon>
    </lineage>
</organism>
<reference evidence="2" key="3">
    <citation type="submission" date="2021-05" db="UniProtKB">
        <authorList>
            <consortium name="EnsemblPlants"/>
        </authorList>
    </citation>
    <scope>IDENTIFICATION</scope>
    <source>
        <strain evidence="2">cv. B73</strain>
    </source>
</reference>
<feature type="region of interest" description="Disordered" evidence="1">
    <location>
        <begin position="1"/>
        <end position="22"/>
    </location>
</feature>
<accession>A0A804PYP2</accession>
<reference evidence="2" key="2">
    <citation type="submission" date="2019-07" db="EMBL/GenBank/DDBJ databases">
        <authorList>
            <person name="Seetharam A."/>
            <person name="Woodhouse M."/>
            <person name="Cannon E."/>
        </authorList>
    </citation>
    <scope>NUCLEOTIDE SEQUENCE [LARGE SCALE GENOMIC DNA]</scope>
    <source>
        <strain evidence="2">cv. B73</strain>
    </source>
</reference>
<name>A0A804PYP2_MAIZE</name>
<dbReference type="InParanoid" id="A0A804PYP2"/>
<dbReference type="AlphaFoldDB" id="A0A804PYP2"/>
<keyword evidence="3" id="KW-1185">Reference proteome</keyword>
<evidence type="ECO:0000313" key="3">
    <source>
        <dbReference type="Proteomes" id="UP000007305"/>
    </source>
</evidence>
<feature type="compositionally biased region" description="Basic and acidic residues" evidence="1">
    <location>
        <begin position="70"/>
        <end position="82"/>
    </location>
</feature>
<protein>
    <submittedName>
        <fullName evidence="2">Uncharacterized protein</fullName>
    </submittedName>
</protein>
<proteinExistence type="predicted"/>
<evidence type="ECO:0000256" key="1">
    <source>
        <dbReference type="SAM" id="MobiDB-lite"/>
    </source>
</evidence>
<feature type="region of interest" description="Disordered" evidence="1">
    <location>
        <begin position="36"/>
        <end position="93"/>
    </location>
</feature>
<sequence length="121" mass="13241">MPVLLCSPPPKNLKLPCTHAEADPKPVGWIQKLLSRTRRARQRQRHSEEARALTEGSAARVDGDAAPPGRRAEEHEHQRDDGGDQQPQEVEPGLLLRLVAAAQLTHLPNPQAAGTWLLGCT</sequence>